<name>A0ACB8CJC7_DERSI</name>
<evidence type="ECO:0000313" key="2">
    <source>
        <dbReference type="Proteomes" id="UP000821865"/>
    </source>
</evidence>
<reference evidence="1" key="1">
    <citation type="submission" date="2020-05" db="EMBL/GenBank/DDBJ databases">
        <title>Large-scale comparative analyses of tick genomes elucidate their genetic diversity and vector capacities.</title>
        <authorList>
            <person name="Jia N."/>
            <person name="Wang J."/>
            <person name="Shi W."/>
            <person name="Du L."/>
            <person name="Sun Y."/>
            <person name="Zhan W."/>
            <person name="Jiang J."/>
            <person name="Wang Q."/>
            <person name="Zhang B."/>
            <person name="Ji P."/>
            <person name="Sakyi L.B."/>
            <person name="Cui X."/>
            <person name="Yuan T."/>
            <person name="Jiang B."/>
            <person name="Yang W."/>
            <person name="Lam T.T.-Y."/>
            <person name="Chang Q."/>
            <person name="Ding S."/>
            <person name="Wang X."/>
            <person name="Zhu J."/>
            <person name="Ruan X."/>
            <person name="Zhao L."/>
            <person name="Wei J."/>
            <person name="Que T."/>
            <person name="Du C."/>
            <person name="Cheng J."/>
            <person name="Dai P."/>
            <person name="Han X."/>
            <person name="Huang E."/>
            <person name="Gao Y."/>
            <person name="Liu J."/>
            <person name="Shao H."/>
            <person name="Ye R."/>
            <person name="Li L."/>
            <person name="Wei W."/>
            <person name="Wang X."/>
            <person name="Wang C."/>
            <person name="Yang T."/>
            <person name="Huo Q."/>
            <person name="Li W."/>
            <person name="Guo W."/>
            <person name="Chen H."/>
            <person name="Zhou L."/>
            <person name="Ni X."/>
            <person name="Tian J."/>
            <person name="Zhou Y."/>
            <person name="Sheng Y."/>
            <person name="Liu T."/>
            <person name="Pan Y."/>
            <person name="Xia L."/>
            <person name="Li J."/>
            <person name="Zhao F."/>
            <person name="Cao W."/>
        </authorList>
    </citation>
    <scope>NUCLEOTIDE SEQUENCE</scope>
    <source>
        <strain evidence="1">Dsil-2018</strain>
    </source>
</reference>
<gene>
    <name evidence="1" type="ORF">HPB49_005646</name>
</gene>
<proteinExistence type="predicted"/>
<keyword evidence="2" id="KW-1185">Reference proteome</keyword>
<protein>
    <submittedName>
        <fullName evidence="1">Uncharacterized protein</fullName>
    </submittedName>
</protein>
<organism evidence="1 2">
    <name type="scientific">Dermacentor silvarum</name>
    <name type="common">Tick</name>
    <dbReference type="NCBI Taxonomy" id="543639"/>
    <lineage>
        <taxon>Eukaryota</taxon>
        <taxon>Metazoa</taxon>
        <taxon>Ecdysozoa</taxon>
        <taxon>Arthropoda</taxon>
        <taxon>Chelicerata</taxon>
        <taxon>Arachnida</taxon>
        <taxon>Acari</taxon>
        <taxon>Parasitiformes</taxon>
        <taxon>Ixodida</taxon>
        <taxon>Ixodoidea</taxon>
        <taxon>Ixodidae</taxon>
        <taxon>Rhipicephalinae</taxon>
        <taxon>Dermacentor</taxon>
    </lineage>
</organism>
<dbReference type="Proteomes" id="UP000821865">
    <property type="component" value="Chromosome 6"/>
</dbReference>
<accession>A0ACB8CJC7</accession>
<sequence>MSGIYTKKCVDDVWDISEGALPLKLQQIAEVELGETSAKRREALERLSQLLEAEPELNAQNDAAFLLRFLRVRKYDVESALQTIRNYYRCRVASASSYRELLPSKVPPAARNLVMVLPETDVHGRLILLCRPGLWMPEELPYADLHRACLVCLEHMAPNPATQTSGIVLLVDYAEFTADKILSVNIGLVRKALGYVQEGMPMRLKAVHIVRQSYAFDMIYAIFKPFIKAKMAERYRFHGDNFEKLREEIPPSALPIEYGGQGPPLDFEAYWKQVDAQEEFFAHGNSFGYATEAKDDLLAETEKPREHTSL</sequence>
<comment type="caution">
    <text evidence="1">The sequence shown here is derived from an EMBL/GenBank/DDBJ whole genome shotgun (WGS) entry which is preliminary data.</text>
</comment>
<dbReference type="EMBL" id="CM023475">
    <property type="protein sequence ID" value="KAH7945058.1"/>
    <property type="molecule type" value="Genomic_DNA"/>
</dbReference>
<evidence type="ECO:0000313" key="1">
    <source>
        <dbReference type="EMBL" id="KAH7945058.1"/>
    </source>
</evidence>